<dbReference type="GO" id="GO:0010628">
    <property type="term" value="P:positive regulation of gene expression"/>
    <property type="evidence" value="ECO:0007669"/>
    <property type="project" value="TreeGrafter"/>
</dbReference>
<name>A0A1C4ADK0_9ENTR</name>
<accession>A0A1C4ADK0</accession>
<dbReference type="InterPro" id="IPR036390">
    <property type="entry name" value="WH_DNA-bd_sf"/>
</dbReference>
<dbReference type="FunFam" id="3.40.190.290:FF:000007">
    <property type="entry name" value="LysR family transcriptional regulator"/>
    <property type="match status" value="1"/>
</dbReference>
<reference evidence="7" key="1">
    <citation type="submission" date="2016-08" db="EMBL/GenBank/DDBJ databases">
        <authorList>
            <person name="Varghese N."/>
            <person name="Submissions Spin"/>
        </authorList>
    </citation>
    <scope>NUCLEOTIDE SEQUENCE [LARGE SCALE GENOMIC DNA]</scope>
    <source>
        <strain evidence="7">REICA_142</strain>
    </source>
</reference>
<dbReference type="AlphaFoldDB" id="A0A1C4ADK0"/>
<sequence length="308" mass="34058">MPTVNLRHIEIFHAVMTTGNLTEAAALLHTSQPTVSRELARCEKVLGLKLFERSRGRLHPTVQGLRLFEEVQRSWYGLDRIVSVAESLREFRQGELSVACLPVFSQSFLPLLLQPFLARYPDVSLNIVPQESPLLEEWLSAQRHDLGLTETLSTPAGTERTPLLTCNEVCVMPQDHPLVSKTVLTPADFQGENYISLSRTDSYRQLLDALFTEHQVKRRMVLETHSAASVCAMVRAGVGLSVVNPLTALDYAASGIAVRRFSIDVPFTVSLIRPLHRPASALVDAFAHHLQAAIPLIAQPLAAMLGES</sequence>
<dbReference type="Pfam" id="PF03466">
    <property type="entry name" value="LysR_substrate"/>
    <property type="match status" value="1"/>
</dbReference>
<dbReference type="Pfam" id="PF00126">
    <property type="entry name" value="HTH_1"/>
    <property type="match status" value="1"/>
</dbReference>
<protein>
    <submittedName>
        <fullName evidence="6">DNA-binding transcriptional regulator, LysR family</fullName>
    </submittedName>
</protein>
<dbReference type="PANTHER" id="PTHR30427:SF1">
    <property type="entry name" value="TRANSCRIPTIONAL ACTIVATOR PROTEIN LYSR"/>
    <property type="match status" value="1"/>
</dbReference>
<keyword evidence="7" id="KW-1185">Reference proteome</keyword>
<dbReference type="InterPro" id="IPR005119">
    <property type="entry name" value="LysR_subst-bd"/>
</dbReference>
<dbReference type="Gene3D" id="3.40.190.290">
    <property type="match status" value="1"/>
</dbReference>
<keyword evidence="4" id="KW-0804">Transcription</keyword>
<organism evidence="6 7">
    <name type="scientific">Kosakonia oryziphila</name>
    <dbReference type="NCBI Taxonomy" id="1005667"/>
    <lineage>
        <taxon>Bacteria</taxon>
        <taxon>Pseudomonadati</taxon>
        <taxon>Pseudomonadota</taxon>
        <taxon>Gammaproteobacteria</taxon>
        <taxon>Enterobacterales</taxon>
        <taxon>Enterobacteriaceae</taxon>
        <taxon>Kosakonia</taxon>
    </lineage>
</organism>
<keyword evidence="2" id="KW-0805">Transcription regulation</keyword>
<evidence type="ECO:0000256" key="2">
    <source>
        <dbReference type="ARBA" id="ARBA00023015"/>
    </source>
</evidence>
<evidence type="ECO:0000256" key="1">
    <source>
        <dbReference type="ARBA" id="ARBA00009437"/>
    </source>
</evidence>
<evidence type="ECO:0000256" key="3">
    <source>
        <dbReference type="ARBA" id="ARBA00023125"/>
    </source>
</evidence>
<dbReference type="SUPFAM" id="SSF46785">
    <property type="entry name" value="Winged helix' DNA-binding domain"/>
    <property type="match status" value="1"/>
</dbReference>
<dbReference type="InterPro" id="IPR000847">
    <property type="entry name" value="LysR_HTH_N"/>
</dbReference>
<dbReference type="GO" id="GO:0003700">
    <property type="term" value="F:DNA-binding transcription factor activity"/>
    <property type="evidence" value="ECO:0007669"/>
    <property type="project" value="InterPro"/>
</dbReference>
<dbReference type="OrthoDB" id="8849678at2"/>
<dbReference type="SUPFAM" id="SSF53850">
    <property type="entry name" value="Periplasmic binding protein-like II"/>
    <property type="match status" value="1"/>
</dbReference>
<keyword evidence="3 6" id="KW-0238">DNA-binding</keyword>
<evidence type="ECO:0000313" key="6">
    <source>
        <dbReference type="EMBL" id="SCB92752.1"/>
    </source>
</evidence>
<dbReference type="PRINTS" id="PR00039">
    <property type="entry name" value="HTHLYSR"/>
</dbReference>
<dbReference type="EMBL" id="FMBC01000004">
    <property type="protein sequence ID" value="SCB92752.1"/>
    <property type="molecule type" value="Genomic_DNA"/>
</dbReference>
<dbReference type="PANTHER" id="PTHR30427">
    <property type="entry name" value="TRANSCRIPTIONAL ACTIVATOR PROTEIN LYSR"/>
    <property type="match status" value="1"/>
</dbReference>
<dbReference type="PROSITE" id="PS50931">
    <property type="entry name" value="HTH_LYSR"/>
    <property type="match status" value="1"/>
</dbReference>
<evidence type="ECO:0000313" key="7">
    <source>
        <dbReference type="Proteomes" id="UP000198515"/>
    </source>
</evidence>
<comment type="similarity">
    <text evidence="1">Belongs to the LysR transcriptional regulatory family.</text>
</comment>
<dbReference type="NCBIfam" id="NF008239">
    <property type="entry name" value="PRK11013.1"/>
    <property type="match status" value="1"/>
</dbReference>
<dbReference type="GO" id="GO:0009089">
    <property type="term" value="P:lysine biosynthetic process via diaminopimelate"/>
    <property type="evidence" value="ECO:0007669"/>
    <property type="project" value="TreeGrafter"/>
</dbReference>
<dbReference type="InterPro" id="IPR036388">
    <property type="entry name" value="WH-like_DNA-bd_sf"/>
</dbReference>
<dbReference type="RefSeq" id="WP_090133690.1">
    <property type="nucleotide sequence ID" value="NZ_FMBC01000004.1"/>
</dbReference>
<gene>
    <name evidence="6" type="ORF">GA0061070_100481</name>
</gene>
<proteinExistence type="inferred from homology"/>
<feature type="domain" description="HTH lysR-type" evidence="5">
    <location>
        <begin position="4"/>
        <end position="61"/>
    </location>
</feature>
<dbReference type="GO" id="GO:0043565">
    <property type="term" value="F:sequence-specific DNA binding"/>
    <property type="evidence" value="ECO:0007669"/>
    <property type="project" value="TreeGrafter"/>
</dbReference>
<dbReference type="Gene3D" id="1.10.10.10">
    <property type="entry name" value="Winged helix-like DNA-binding domain superfamily/Winged helix DNA-binding domain"/>
    <property type="match status" value="1"/>
</dbReference>
<dbReference type="FunFam" id="1.10.10.10:FF:000174">
    <property type="entry name" value="LysR family transcriptional regulator"/>
    <property type="match status" value="1"/>
</dbReference>
<evidence type="ECO:0000256" key="4">
    <source>
        <dbReference type="ARBA" id="ARBA00023163"/>
    </source>
</evidence>
<dbReference type="Proteomes" id="UP000198515">
    <property type="component" value="Unassembled WGS sequence"/>
</dbReference>
<evidence type="ECO:0000259" key="5">
    <source>
        <dbReference type="PROSITE" id="PS50931"/>
    </source>
</evidence>